<sequence>MATWAILVRHRLPCFLAASARSRSRSRHWRCKDCSAWRFWSSSSPSCFCRPASAISPFLAVLHSSSLDEAALSWTVSSLISALLDAISSHSACLLCSRWFKLLRSTDTVSRLGCMISVVMVELLEES</sequence>
<dbReference type="EMBL" id="GEGO01001801">
    <property type="protein sequence ID" value="JAR93603.1"/>
    <property type="molecule type" value="Transcribed_RNA"/>
</dbReference>
<protein>
    <submittedName>
        <fullName evidence="1">Uncharacterized protein</fullName>
    </submittedName>
</protein>
<proteinExistence type="predicted"/>
<organism evidence="1">
    <name type="scientific">Ixodes ricinus</name>
    <name type="common">Common tick</name>
    <name type="synonym">Acarus ricinus</name>
    <dbReference type="NCBI Taxonomy" id="34613"/>
    <lineage>
        <taxon>Eukaryota</taxon>
        <taxon>Metazoa</taxon>
        <taxon>Ecdysozoa</taxon>
        <taxon>Arthropoda</taxon>
        <taxon>Chelicerata</taxon>
        <taxon>Arachnida</taxon>
        <taxon>Acari</taxon>
        <taxon>Parasitiformes</taxon>
        <taxon>Ixodida</taxon>
        <taxon>Ixodoidea</taxon>
        <taxon>Ixodidae</taxon>
        <taxon>Ixodinae</taxon>
        <taxon>Ixodes</taxon>
    </lineage>
</organism>
<reference evidence="1" key="1">
    <citation type="journal article" date="2018" name="PLoS Negl. Trop. Dis.">
        <title>Sialome diversity of ticks revealed by RNAseq of single tick salivary glands.</title>
        <authorList>
            <person name="Perner J."/>
            <person name="Kropackova S."/>
            <person name="Kopacek P."/>
            <person name="Ribeiro J.M."/>
        </authorList>
    </citation>
    <scope>NUCLEOTIDE SEQUENCE</scope>
    <source>
        <strain evidence="1">Siblings of single egg batch collected in Ceske Budejovice</strain>
        <tissue evidence="1">Salivary glands</tissue>
    </source>
</reference>
<evidence type="ECO:0000313" key="1">
    <source>
        <dbReference type="EMBL" id="JAR93603.1"/>
    </source>
</evidence>
<name>A0A147BS90_IXORI</name>
<accession>A0A147BS90</accession>
<dbReference type="AlphaFoldDB" id="A0A147BS90"/>